<dbReference type="Gene3D" id="1.25.40.10">
    <property type="entry name" value="Tetratricopeptide repeat domain"/>
    <property type="match status" value="1"/>
</dbReference>
<dbReference type="EMBL" id="JADOUF010000001">
    <property type="protein sequence ID" value="MBG6133925.1"/>
    <property type="molecule type" value="Genomic_DNA"/>
</dbReference>
<gene>
    <name evidence="3" type="ORF">IW245_000119</name>
</gene>
<dbReference type="InterPro" id="IPR011990">
    <property type="entry name" value="TPR-like_helical_dom_sf"/>
</dbReference>
<dbReference type="SUPFAM" id="SSF46565">
    <property type="entry name" value="Chaperone J-domain"/>
    <property type="match status" value="1"/>
</dbReference>
<feature type="transmembrane region" description="Helical" evidence="2">
    <location>
        <begin position="330"/>
        <end position="350"/>
    </location>
</feature>
<keyword evidence="2" id="KW-0812">Transmembrane</keyword>
<organism evidence="3 4">
    <name type="scientific">Longispora fulva</name>
    <dbReference type="NCBI Taxonomy" id="619741"/>
    <lineage>
        <taxon>Bacteria</taxon>
        <taxon>Bacillati</taxon>
        <taxon>Actinomycetota</taxon>
        <taxon>Actinomycetes</taxon>
        <taxon>Micromonosporales</taxon>
        <taxon>Micromonosporaceae</taxon>
        <taxon>Longispora</taxon>
    </lineage>
</organism>
<dbReference type="PANTHER" id="PTHR12558">
    <property type="entry name" value="CELL DIVISION CYCLE 16,23,27"/>
    <property type="match status" value="1"/>
</dbReference>
<evidence type="ECO:0000256" key="1">
    <source>
        <dbReference type="PROSITE-ProRule" id="PRU00339"/>
    </source>
</evidence>
<comment type="caution">
    <text evidence="3">The sequence shown here is derived from an EMBL/GenBank/DDBJ whole genome shotgun (WGS) entry which is preliminary data.</text>
</comment>
<dbReference type="Gene3D" id="1.10.287.110">
    <property type="entry name" value="DnaJ domain"/>
    <property type="match status" value="1"/>
</dbReference>
<keyword evidence="2" id="KW-0472">Membrane</keyword>
<keyword evidence="2" id="KW-1133">Transmembrane helix</keyword>
<name>A0A8J7G6P6_9ACTN</name>
<sequence length="376" mass="41679">MADEWVNYYEILQIAQAADVPAIRAAVSKERRTWIKRQASADPARRAEAELRVQQIDRAEQALLDAASRSAFDERLARQRSQPQAESTAGEGDWLERARAYMAMGNPGAAHRAAREATNLRGSDHEAWALRAQASFLTAQFPDAEFEFAESIRLEPENYDYHHDLGEVYSEQTKWAQAMREFDIALRLSPNNPVTRTAVAQIHLATEDAPKALVVMESVVSGNPDNEYFKYYLAAALEGVARQSLTLLRDGAIVATSEAQVQRLEQHADRIAALRLSDPDAAEAVRDLRRMAGASREMRWEHSNVGGWITGLVILMCIGCGGLNSDGGTGTAMALLCALPLMAGLVYLYVHLHRKPAWQHADAIFRSTNLIVRKGI</sequence>
<dbReference type="SMART" id="SM00028">
    <property type="entry name" value="TPR"/>
    <property type="match status" value="3"/>
</dbReference>
<evidence type="ECO:0000256" key="2">
    <source>
        <dbReference type="SAM" id="Phobius"/>
    </source>
</evidence>
<dbReference type="SUPFAM" id="SSF48452">
    <property type="entry name" value="TPR-like"/>
    <property type="match status" value="1"/>
</dbReference>
<evidence type="ECO:0000313" key="3">
    <source>
        <dbReference type="EMBL" id="MBG6133925.1"/>
    </source>
</evidence>
<dbReference type="RefSeq" id="WP_197001224.1">
    <property type="nucleotide sequence ID" value="NZ_BONS01000032.1"/>
</dbReference>
<proteinExistence type="predicted"/>
<feature type="transmembrane region" description="Helical" evidence="2">
    <location>
        <begin position="305"/>
        <end position="324"/>
    </location>
</feature>
<accession>A0A8J7G6P6</accession>
<reference evidence="3" key="1">
    <citation type="submission" date="2020-11" db="EMBL/GenBank/DDBJ databases">
        <title>Sequencing the genomes of 1000 actinobacteria strains.</title>
        <authorList>
            <person name="Klenk H.-P."/>
        </authorList>
    </citation>
    <scope>NUCLEOTIDE SEQUENCE</scope>
    <source>
        <strain evidence="3">DSM 45356</strain>
    </source>
</reference>
<evidence type="ECO:0000313" key="4">
    <source>
        <dbReference type="Proteomes" id="UP000622552"/>
    </source>
</evidence>
<dbReference type="PROSITE" id="PS50005">
    <property type="entry name" value="TPR"/>
    <property type="match status" value="1"/>
</dbReference>
<dbReference type="InterPro" id="IPR019734">
    <property type="entry name" value="TPR_rpt"/>
</dbReference>
<keyword evidence="1" id="KW-0802">TPR repeat</keyword>
<dbReference type="InterPro" id="IPR036869">
    <property type="entry name" value="J_dom_sf"/>
</dbReference>
<feature type="repeat" description="TPR" evidence="1">
    <location>
        <begin position="159"/>
        <end position="192"/>
    </location>
</feature>
<dbReference type="PANTHER" id="PTHR12558:SF13">
    <property type="entry name" value="CELL DIVISION CYCLE PROTEIN 27 HOMOLOG"/>
    <property type="match status" value="1"/>
</dbReference>
<keyword evidence="4" id="KW-1185">Reference proteome</keyword>
<protein>
    <submittedName>
        <fullName evidence="3">Tetratricopeptide (TPR) repeat protein</fullName>
    </submittedName>
</protein>
<dbReference type="AlphaFoldDB" id="A0A8J7G6P6"/>
<dbReference type="Proteomes" id="UP000622552">
    <property type="component" value="Unassembled WGS sequence"/>
</dbReference>